<feature type="transmembrane region" description="Helical" evidence="7">
    <location>
        <begin position="134"/>
        <end position="152"/>
    </location>
</feature>
<dbReference type="Gene3D" id="1.10.287.130">
    <property type="match status" value="1"/>
</dbReference>
<feature type="transmembrane region" description="Helical" evidence="7">
    <location>
        <begin position="27"/>
        <end position="48"/>
    </location>
</feature>
<keyword evidence="4" id="KW-0597">Phosphoprotein</keyword>
<evidence type="ECO:0000256" key="4">
    <source>
        <dbReference type="ARBA" id="ARBA00022553"/>
    </source>
</evidence>
<dbReference type="PRINTS" id="PR00344">
    <property type="entry name" value="BCTRLSENSOR"/>
</dbReference>
<feature type="domain" description="Histidine kinase" evidence="8">
    <location>
        <begin position="249"/>
        <end position="454"/>
    </location>
</feature>
<dbReference type="InterPro" id="IPR036890">
    <property type="entry name" value="HATPase_C_sf"/>
</dbReference>
<dbReference type="Gene3D" id="3.30.565.10">
    <property type="entry name" value="Histidine kinase-like ATPase, C-terminal domain"/>
    <property type="match status" value="1"/>
</dbReference>
<evidence type="ECO:0000313" key="11">
    <source>
        <dbReference type="Proteomes" id="UP000294599"/>
    </source>
</evidence>
<keyword evidence="7" id="KW-0812">Transmembrane</keyword>
<evidence type="ECO:0000256" key="6">
    <source>
        <dbReference type="ARBA" id="ARBA00022777"/>
    </source>
</evidence>
<dbReference type="InterPro" id="IPR005467">
    <property type="entry name" value="His_kinase_dom"/>
</dbReference>
<protein>
    <recommendedName>
        <fullName evidence="3">histidine kinase</fullName>
        <ecNumber evidence="3">2.7.13.3</ecNumber>
    </recommendedName>
</protein>
<comment type="catalytic activity">
    <reaction evidence="1">
        <text>ATP + protein L-histidine = ADP + protein N-phospho-L-histidine.</text>
        <dbReference type="EC" id="2.7.13.3"/>
    </reaction>
</comment>
<dbReference type="GO" id="GO:0007165">
    <property type="term" value="P:signal transduction"/>
    <property type="evidence" value="ECO:0007669"/>
    <property type="project" value="InterPro"/>
</dbReference>
<evidence type="ECO:0000256" key="2">
    <source>
        <dbReference type="ARBA" id="ARBA00004370"/>
    </source>
</evidence>
<dbReference type="SMART" id="SM00387">
    <property type="entry name" value="HATPase_c"/>
    <property type="match status" value="1"/>
</dbReference>
<keyword evidence="11" id="KW-1185">Reference proteome</keyword>
<dbReference type="Proteomes" id="UP000294599">
    <property type="component" value="Unassembled WGS sequence"/>
</dbReference>
<dbReference type="AlphaFoldDB" id="A0A4R3LQS9"/>
<reference evidence="10 11" key="1">
    <citation type="submission" date="2019-03" db="EMBL/GenBank/DDBJ databases">
        <title>Genomic Encyclopedia of Type Strains, Phase IV (KMG-IV): sequencing the most valuable type-strain genomes for metagenomic binning, comparative biology and taxonomic classification.</title>
        <authorList>
            <person name="Goeker M."/>
        </authorList>
    </citation>
    <scope>NUCLEOTIDE SEQUENCE [LARGE SCALE GENOMIC DNA]</scope>
    <source>
        <strain evidence="10 11">DSM 21944</strain>
    </source>
</reference>
<dbReference type="EC" id="2.7.13.3" evidence="3"/>
<organism evidence="10 11">
    <name type="scientific">Pseudofulvimonas gallinarii</name>
    <dbReference type="NCBI Taxonomy" id="634155"/>
    <lineage>
        <taxon>Bacteria</taxon>
        <taxon>Pseudomonadati</taxon>
        <taxon>Pseudomonadota</taxon>
        <taxon>Gammaproteobacteria</taxon>
        <taxon>Lysobacterales</taxon>
        <taxon>Rhodanobacteraceae</taxon>
        <taxon>Pseudofulvimonas</taxon>
    </lineage>
</organism>
<evidence type="ECO:0000259" key="8">
    <source>
        <dbReference type="PROSITE" id="PS50109"/>
    </source>
</evidence>
<comment type="caution">
    <text evidence="10">The sequence shown here is derived from an EMBL/GenBank/DDBJ whole genome shotgun (WGS) entry which is preliminary data.</text>
</comment>
<dbReference type="PROSITE" id="PS50885">
    <property type="entry name" value="HAMP"/>
    <property type="match status" value="1"/>
</dbReference>
<dbReference type="RefSeq" id="WP_240639658.1">
    <property type="nucleotide sequence ID" value="NZ_MJEV01000075.1"/>
</dbReference>
<sequence>MASRMRDGAMRPYQPNSQRGLNYERRVLLLAMMAAVPGLVALAGWLWWSGADSQAWLGLFTPVCLLSMAMAAYLRRRVVFPLYTLSNLLEALREGDFSLRGTRARRGDAIGEVIWEINALSETLRQQRLRVEETLALLTKVMAAVDIAIFAFDSQQRLRLINPAGERLLARKADEVQGLLASELGLDDSLAIDNAATIKHAFPGGAGTFDVRHAVFREGGLRNDLLTITDLSQALREEERRAWQRLIRVLGHELNNSLAPIKSMATTLADLLMREPPPSDWREDAGYGLGVIAERADALARFMAGYTALAKLPPPRKRSVDLSGLLARVRTLETRVPVSSDIAEGIHVEVDPDQLEQALINLVKNAAEASVALQGGVSIHAIVQAAVVRIEVIDEGPGLSGSENLFVPFFTTKPGGSGIGLVLARQIVEAHGGSLRLRNRTDRSGCVAEVVLPA</sequence>
<dbReference type="SUPFAM" id="SSF158472">
    <property type="entry name" value="HAMP domain-like"/>
    <property type="match status" value="1"/>
</dbReference>
<dbReference type="InterPro" id="IPR003594">
    <property type="entry name" value="HATPase_dom"/>
</dbReference>
<dbReference type="InterPro" id="IPR003660">
    <property type="entry name" value="HAMP_dom"/>
</dbReference>
<dbReference type="Gene3D" id="3.30.450.20">
    <property type="entry name" value="PAS domain"/>
    <property type="match status" value="1"/>
</dbReference>
<evidence type="ECO:0000256" key="5">
    <source>
        <dbReference type="ARBA" id="ARBA00022679"/>
    </source>
</evidence>
<evidence type="ECO:0000256" key="7">
    <source>
        <dbReference type="SAM" id="Phobius"/>
    </source>
</evidence>
<dbReference type="GO" id="GO:0004673">
    <property type="term" value="F:protein histidine kinase activity"/>
    <property type="evidence" value="ECO:0007669"/>
    <property type="project" value="UniProtKB-EC"/>
</dbReference>
<dbReference type="EMBL" id="SMAF01000002">
    <property type="protein sequence ID" value="TCT00885.1"/>
    <property type="molecule type" value="Genomic_DNA"/>
</dbReference>
<dbReference type="PANTHER" id="PTHR43065:SF51">
    <property type="entry name" value="HISTIDINE KINASE"/>
    <property type="match status" value="1"/>
</dbReference>
<dbReference type="GO" id="GO:0016020">
    <property type="term" value="C:membrane"/>
    <property type="evidence" value="ECO:0007669"/>
    <property type="project" value="UniProtKB-SubCell"/>
</dbReference>
<evidence type="ECO:0000256" key="3">
    <source>
        <dbReference type="ARBA" id="ARBA00012438"/>
    </source>
</evidence>
<keyword evidence="7" id="KW-1133">Transmembrane helix</keyword>
<evidence type="ECO:0000256" key="1">
    <source>
        <dbReference type="ARBA" id="ARBA00000085"/>
    </source>
</evidence>
<keyword evidence="5" id="KW-0808">Transferase</keyword>
<dbReference type="InterPro" id="IPR035965">
    <property type="entry name" value="PAS-like_dom_sf"/>
</dbReference>
<comment type="subcellular location">
    <subcellularLocation>
        <location evidence="2">Membrane</location>
    </subcellularLocation>
</comment>
<dbReference type="SUPFAM" id="SSF55874">
    <property type="entry name" value="ATPase domain of HSP90 chaperone/DNA topoisomerase II/histidine kinase"/>
    <property type="match status" value="1"/>
</dbReference>
<dbReference type="SUPFAM" id="SSF55785">
    <property type="entry name" value="PYP-like sensor domain (PAS domain)"/>
    <property type="match status" value="1"/>
</dbReference>
<accession>A0A4R3LQS9</accession>
<keyword evidence="6 10" id="KW-0418">Kinase</keyword>
<keyword evidence="7" id="KW-0472">Membrane</keyword>
<dbReference type="InterPro" id="IPR004358">
    <property type="entry name" value="Sig_transdc_His_kin-like_C"/>
</dbReference>
<dbReference type="Pfam" id="PF02518">
    <property type="entry name" value="HATPase_c"/>
    <property type="match status" value="1"/>
</dbReference>
<dbReference type="PROSITE" id="PS50109">
    <property type="entry name" value="HIS_KIN"/>
    <property type="match status" value="1"/>
</dbReference>
<evidence type="ECO:0000313" key="10">
    <source>
        <dbReference type="EMBL" id="TCT00885.1"/>
    </source>
</evidence>
<feature type="domain" description="HAMP" evidence="9">
    <location>
        <begin position="76"/>
        <end position="129"/>
    </location>
</feature>
<evidence type="ECO:0000259" key="9">
    <source>
        <dbReference type="PROSITE" id="PS50885"/>
    </source>
</evidence>
<dbReference type="PANTHER" id="PTHR43065">
    <property type="entry name" value="SENSOR HISTIDINE KINASE"/>
    <property type="match status" value="1"/>
</dbReference>
<gene>
    <name evidence="10" type="ORF">EDC25_102254</name>
</gene>
<name>A0A4R3LQS9_9GAMM</name>
<feature type="transmembrane region" description="Helical" evidence="7">
    <location>
        <begin position="54"/>
        <end position="74"/>
    </location>
</feature>
<proteinExistence type="predicted"/>